<dbReference type="InterPro" id="IPR006439">
    <property type="entry name" value="HAD-SF_hydro_IA"/>
</dbReference>
<feature type="compositionally biased region" description="Basic and acidic residues" evidence="1">
    <location>
        <begin position="42"/>
        <end position="56"/>
    </location>
</feature>
<dbReference type="InterPro" id="IPR023214">
    <property type="entry name" value="HAD_sf"/>
</dbReference>
<evidence type="ECO:0000313" key="3">
    <source>
        <dbReference type="Proteomes" id="UP000000657"/>
    </source>
</evidence>
<accession>Q0RLU9</accession>
<dbReference type="SFLD" id="SFLDG01129">
    <property type="entry name" value="C1.5:_HAD__Beta-PGM__Phosphata"/>
    <property type="match status" value="1"/>
</dbReference>
<dbReference type="AlphaFoldDB" id="Q0RLU9"/>
<dbReference type="InterPro" id="IPR023198">
    <property type="entry name" value="PGP-like_dom2"/>
</dbReference>
<dbReference type="KEGG" id="fal:FRAAL2861"/>
<protein>
    <submittedName>
        <fullName evidence="2">Hydrolase</fullName>
    </submittedName>
</protein>
<dbReference type="InterPro" id="IPR036412">
    <property type="entry name" value="HAD-like_sf"/>
</dbReference>
<dbReference type="HOGENOM" id="CLU_808340_0_0_11"/>
<dbReference type="STRING" id="326424.FRAAL2861"/>
<dbReference type="Pfam" id="PF00702">
    <property type="entry name" value="Hydrolase"/>
    <property type="match status" value="1"/>
</dbReference>
<evidence type="ECO:0000313" key="2">
    <source>
        <dbReference type="EMBL" id="CAJ61505.1"/>
    </source>
</evidence>
<sequence length="343" mass="35569">MPSSDRRRVAPVGTGRDRSAWAAGGGRQPPAAGTRRPRVRAGHVEPRTRNHPVRPDASWEHNVESLAAVFFDMDGLLVDTEPIWTVAEHEAAARLGGEFTPAMKRAMIGHGIDTAVPIMVSMLGRPPADVPATARFLLRRSAELFREPGVIVPQPGAVELLAVLRERGVPAALVSSSFRDLMDPVLDVIGRELFATTVAGDEVHRRKPDPEPYLTAARMLGVDPRRCVVLEDSPSGARAGVAAGCATILVPSMPGLDLATAAPSTATPSTAAPSTTVPPVVAVLGPSAAVPSGVVPPDAAPSAAVPTDATETPPSGLAAIVGSLHDVTLDLLQDLLAARPAGT</sequence>
<evidence type="ECO:0000256" key="1">
    <source>
        <dbReference type="SAM" id="MobiDB-lite"/>
    </source>
</evidence>
<name>Q0RLU9_FRAAA</name>
<reference evidence="2 3" key="1">
    <citation type="journal article" date="2007" name="Genome Res.">
        <title>Genome characteristics of facultatively symbiotic Frankia sp. strains reflect host range and host plant biogeography.</title>
        <authorList>
            <person name="Normand P."/>
            <person name="Lapierre P."/>
            <person name="Tisa L.S."/>
            <person name="Gogarten J.P."/>
            <person name="Alloisio N."/>
            <person name="Bagnarol E."/>
            <person name="Bassi C.A."/>
            <person name="Berry A.M."/>
            <person name="Bickhart D.M."/>
            <person name="Choisne N."/>
            <person name="Couloux A."/>
            <person name="Cournoyer B."/>
            <person name="Cruveiller S."/>
            <person name="Daubin V."/>
            <person name="Demange N."/>
            <person name="Francino M.P."/>
            <person name="Goltsman E."/>
            <person name="Huang Y."/>
            <person name="Kopp O.R."/>
            <person name="Labarre L."/>
            <person name="Lapidus A."/>
            <person name="Lavire C."/>
            <person name="Marechal J."/>
            <person name="Martinez M."/>
            <person name="Mastronunzio J.E."/>
            <person name="Mullin B.C."/>
            <person name="Niemann J."/>
            <person name="Pujic P."/>
            <person name="Rawnsley T."/>
            <person name="Rouy Z."/>
            <person name="Schenowitz C."/>
            <person name="Sellstedt A."/>
            <person name="Tavares F."/>
            <person name="Tomkins J.P."/>
            <person name="Vallenet D."/>
            <person name="Valverde C."/>
            <person name="Wall L.G."/>
            <person name="Wang Y."/>
            <person name="Medigue C."/>
            <person name="Benson D.R."/>
        </authorList>
    </citation>
    <scope>NUCLEOTIDE SEQUENCE [LARGE SCALE GENOMIC DNA]</scope>
    <source>
        <strain evidence="3">DSM 45986 / CECT 9034 / ACN14a</strain>
    </source>
</reference>
<dbReference type="PRINTS" id="PR00413">
    <property type="entry name" value="HADHALOGNASE"/>
</dbReference>
<keyword evidence="3" id="KW-1185">Reference proteome</keyword>
<keyword evidence="2" id="KW-0378">Hydrolase</keyword>
<dbReference type="GO" id="GO:0016787">
    <property type="term" value="F:hydrolase activity"/>
    <property type="evidence" value="ECO:0007669"/>
    <property type="project" value="UniProtKB-KW"/>
</dbReference>
<dbReference type="SFLD" id="SFLDS00003">
    <property type="entry name" value="Haloacid_Dehalogenase"/>
    <property type="match status" value="1"/>
</dbReference>
<gene>
    <name evidence="2" type="ordered locus">FRAAL2861</name>
</gene>
<dbReference type="PANTHER" id="PTHR18901">
    <property type="entry name" value="2-DEOXYGLUCOSE-6-PHOSPHATE PHOSPHATASE 2"/>
    <property type="match status" value="1"/>
</dbReference>
<dbReference type="CDD" id="cd07505">
    <property type="entry name" value="HAD_BPGM-like"/>
    <property type="match status" value="1"/>
</dbReference>
<feature type="region of interest" description="Disordered" evidence="1">
    <location>
        <begin position="1"/>
        <end position="56"/>
    </location>
</feature>
<dbReference type="EMBL" id="CT573213">
    <property type="protein sequence ID" value="CAJ61505.1"/>
    <property type="molecule type" value="Genomic_DNA"/>
</dbReference>
<dbReference type="eggNOG" id="COG0637">
    <property type="taxonomic scope" value="Bacteria"/>
</dbReference>
<dbReference type="SUPFAM" id="SSF56784">
    <property type="entry name" value="HAD-like"/>
    <property type="match status" value="1"/>
</dbReference>
<dbReference type="Gene3D" id="3.40.50.1000">
    <property type="entry name" value="HAD superfamily/HAD-like"/>
    <property type="match status" value="1"/>
</dbReference>
<dbReference type="NCBIfam" id="TIGR01509">
    <property type="entry name" value="HAD-SF-IA-v3"/>
    <property type="match status" value="1"/>
</dbReference>
<dbReference type="Gene3D" id="1.10.150.240">
    <property type="entry name" value="Putative phosphatase, domain 2"/>
    <property type="match status" value="1"/>
</dbReference>
<organism evidence="2 3">
    <name type="scientific">Frankia alni (strain DSM 45986 / CECT 9034 / ACN14a)</name>
    <dbReference type="NCBI Taxonomy" id="326424"/>
    <lineage>
        <taxon>Bacteria</taxon>
        <taxon>Bacillati</taxon>
        <taxon>Actinomycetota</taxon>
        <taxon>Actinomycetes</taxon>
        <taxon>Frankiales</taxon>
        <taxon>Frankiaceae</taxon>
        <taxon>Frankia</taxon>
    </lineage>
</organism>
<proteinExistence type="predicted"/>
<dbReference type="Proteomes" id="UP000000657">
    <property type="component" value="Chromosome"/>
</dbReference>
<dbReference type="PANTHER" id="PTHR18901:SF38">
    <property type="entry name" value="PSEUDOURIDINE-5'-PHOSPHATASE"/>
    <property type="match status" value="1"/>
</dbReference>